<evidence type="ECO:0008006" key="4">
    <source>
        <dbReference type="Google" id="ProtNLM"/>
    </source>
</evidence>
<dbReference type="SUPFAM" id="SSF50249">
    <property type="entry name" value="Nucleic acid-binding proteins"/>
    <property type="match status" value="1"/>
</dbReference>
<sequence>MPSPKIILFTGAPVFSSVDTQSCTLHRFAHPFDKFLALNHYHDDEKSESPLLVQPAAAAAASHAVWRSLPLTRQPLHTGFSQNHNFQMHSFQGNLDFFTTADVTARIATSQSSEGDSYDAEYDGDDAENVLTQFCEEALAAHNATPLSQGDSFEQSQTEETSFMTNSTTELNTTLTTIPPPPPPIPGHLSDLEDIPSASRITALSPQTVTLNLIVAIISIAQPRTVTTRWGSKFSLVEVLVGDDTRSGFAVTFWLSADDDHETCQVAKLRRQDVALMENVALHVFRGKVYGQSLRRGMTKVSLLWRRDGGGYYSARDLTKRTAAAARHPQQEKARLVKDWVIHFVGRDPGSMRKREDRKSWDKPPDDTQD</sequence>
<reference evidence="2 3" key="1">
    <citation type="submission" date="2024-01" db="EMBL/GenBank/DDBJ databases">
        <title>Complete genome of Cladobotryum mycophilum ATHUM6906.</title>
        <authorList>
            <person name="Christinaki A.C."/>
            <person name="Myridakis A.I."/>
            <person name="Kouvelis V.N."/>
        </authorList>
    </citation>
    <scope>NUCLEOTIDE SEQUENCE [LARGE SCALE GENOMIC DNA]</scope>
    <source>
        <strain evidence="2 3">ATHUM6906</strain>
    </source>
</reference>
<dbReference type="InterPro" id="IPR012340">
    <property type="entry name" value="NA-bd_OB-fold"/>
</dbReference>
<proteinExistence type="predicted"/>
<keyword evidence="3" id="KW-1185">Reference proteome</keyword>
<comment type="caution">
    <text evidence="2">The sequence shown here is derived from an EMBL/GenBank/DDBJ whole genome shotgun (WGS) entry which is preliminary data.</text>
</comment>
<feature type="region of interest" description="Disordered" evidence="1">
    <location>
        <begin position="349"/>
        <end position="370"/>
    </location>
</feature>
<evidence type="ECO:0000313" key="3">
    <source>
        <dbReference type="Proteomes" id="UP001338125"/>
    </source>
</evidence>
<dbReference type="Proteomes" id="UP001338125">
    <property type="component" value="Unassembled WGS sequence"/>
</dbReference>
<organism evidence="2 3">
    <name type="scientific">Cladobotryum mycophilum</name>
    <dbReference type="NCBI Taxonomy" id="491253"/>
    <lineage>
        <taxon>Eukaryota</taxon>
        <taxon>Fungi</taxon>
        <taxon>Dikarya</taxon>
        <taxon>Ascomycota</taxon>
        <taxon>Pezizomycotina</taxon>
        <taxon>Sordariomycetes</taxon>
        <taxon>Hypocreomycetidae</taxon>
        <taxon>Hypocreales</taxon>
        <taxon>Hypocreaceae</taxon>
        <taxon>Cladobotryum</taxon>
    </lineage>
</organism>
<name>A0ABR0SS78_9HYPO</name>
<protein>
    <recommendedName>
        <fullName evidence="4">Nucleic acid-binding, OB-fold protein</fullName>
    </recommendedName>
</protein>
<evidence type="ECO:0000313" key="2">
    <source>
        <dbReference type="EMBL" id="KAK5995017.1"/>
    </source>
</evidence>
<accession>A0ABR0SS78</accession>
<dbReference type="EMBL" id="JAVFKD010000004">
    <property type="protein sequence ID" value="KAK5995017.1"/>
    <property type="molecule type" value="Genomic_DNA"/>
</dbReference>
<evidence type="ECO:0000256" key="1">
    <source>
        <dbReference type="SAM" id="MobiDB-lite"/>
    </source>
</evidence>
<feature type="compositionally biased region" description="Basic and acidic residues" evidence="1">
    <location>
        <begin position="350"/>
        <end position="370"/>
    </location>
</feature>
<dbReference type="Gene3D" id="2.40.50.140">
    <property type="entry name" value="Nucleic acid-binding proteins"/>
    <property type="match status" value="1"/>
</dbReference>
<gene>
    <name evidence="2" type="ORF">PT974_03409</name>
</gene>